<evidence type="ECO:0000256" key="1">
    <source>
        <dbReference type="SAM" id="MobiDB-lite"/>
    </source>
</evidence>
<feature type="compositionally biased region" description="Pro residues" evidence="1">
    <location>
        <begin position="29"/>
        <end position="39"/>
    </location>
</feature>
<dbReference type="Proteomes" id="UP000494125">
    <property type="component" value="Unassembled WGS sequence"/>
</dbReference>
<organism evidence="2 3">
    <name type="scientific">Burkholderia diffusa</name>
    <dbReference type="NCBI Taxonomy" id="488732"/>
    <lineage>
        <taxon>Bacteria</taxon>
        <taxon>Pseudomonadati</taxon>
        <taxon>Pseudomonadota</taxon>
        <taxon>Betaproteobacteria</taxon>
        <taxon>Burkholderiales</taxon>
        <taxon>Burkholderiaceae</taxon>
        <taxon>Burkholderia</taxon>
        <taxon>Burkholderia cepacia complex</taxon>
    </lineage>
</organism>
<evidence type="ECO:0000313" key="2">
    <source>
        <dbReference type="EMBL" id="VWB12666.1"/>
    </source>
</evidence>
<dbReference type="AlphaFoldDB" id="A0A6P2H623"/>
<reference evidence="2 3" key="1">
    <citation type="submission" date="2019-09" db="EMBL/GenBank/DDBJ databases">
        <authorList>
            <person name="Depoorter E."/>
        </authorList>
    </citation>
    <scope>NUCLEOTIDE SEQUENCE [LARGE SCALE GENOMIC DNA]</scope>
    <source>
        <strain evidence="2">LMG 24065</strain>
    </source>
</reference>
<keyword evidence="3" id="KW-1185">Reference proteome</keyword>
<sequence>MNSDDSSRLPLAGATPRFVLRTALRAPASLPPFTDPQPIAPGATRREAFVRR</sequence>
<evidence type="ECO:0000313" key="3">
    <source>
        <dbReference type="Proteomes" id="UP000494125"/>
    </source>
</evidence>
<gene>
    <name evidence="2" type="ORF">BDI24065_00413</name>
</gene>
<protein>
    <submittedName>
        <fullName evidence="2">Uncharacterized protein</fullName>
    </submittedName>
</protein>
<accession>A0A6P2H623</accession>
<feature type="region of interest" description="Disordered" evidence="1">
    <location>
        <begin position="29"/>
        <end position="52"/>
    </location>
</feature>
<dbReference type="EMBL" id="CABVPN010000002">
    <property type="protein sequence ID" value="VWB12666.1"/>
    <property type="molecule type" value="Genomic_DNA"/>
</dbReference>
<proteinExistence type="predicted"/>
<name>A0A6P2H623_9BURK</name>